<proteinExistence type="predicted"/>
<dbReference type="SMART" id="SM00345">
    <property type="entry name" value="HTH_GNTR"/>
    <property type="match status" value="1"/>
</dbReference>
<dbReference type="EMBL" id="PQGA01000002">
    <property type="protein sequence ID" value="POR54759.1"/>
    <property type="molecule type" value="Genomic_DNA"/>
</dbReference>
<protein>
    <submittedName>
        <fullName evidence="5">GntR family transcriptional regulator</fullName>
    </submittedName>
</protein>
<dbReference type="SUPFAM" id="SSF46785">
    <property type="entry name" value="Winged helix' DNA-binding domain"/>
    <property type="match status" value="1"/>
</dbReference>
<dbReference type="AlphaFoldDB" id="A0A2S4MJI8"/>
<dbReference type="Pfam" id="PF00392">
    <property type="entry name" value="GntR"/>
    <property type="match status" value="1"/>
</dbReference>
<evidence type="ECO:0000259" key="4">
    <source>
        <dbReference type="PROSITE" id="PS50949"/>
    </source>
</evidence>
<accession>A0A2S4MJI8</accession>
<dbReference type="Pfam" id="PF07729">
    <property type="entry name" value="FCD"/>
    <property type="match status" value="1"/>
</dbReference>
<dbReference type="InterPro" id="IPR011711">
    <property type="entry name" value="GntR_C"/>
</dbReference>
<dbReference type="GO" id="GO:0003700">
    <property type="term" value="F:DNA-binding transcription factor activity"/>
    <property type="evidence" value="ECO:0007669"/>
    <property type="project" value="InterPro"/>
</dbReference>
<keyword evidence="1" id="KW-0805">Transcription regulation</keyword>
<dbReference type="Proteomes" id="UP000237381">
    <property type="component" value="Unassembled WGS sequence"/>
</dbReference>
<dbReference type="OrthoDB" id="8680857at2"/>
<gene>
    <name evidence="5" type="ORF">B0G62_102368</name>
</gene>
<comment type="caution">
    <text evidence="5">The sequence shown here is derived from an EMBL/GenBank/DDBJ whole genome shotgun (WGS) entry which is preliminary data.</text>
</comment>
<dbReference type="InterPro" id="IPR036388">
    <property type="entry name" value="WH-like_DNA-bd_sf"/>
</dbReference>
<keyword evidence="3" id="KW-0804">Transcription</keyword>
<dbReference type="InterPro" id="IPR008920">
    <property type="entry name" value="TF_FadR/GntR_C"/>
</dbReference>
<dbReference type="PROSITE" id="PS50949">
    <property type="entry name" value="HTH_GNTR"/>
    <property type="match status" value="1"/>
</dbReference>
<keyword evidence="2" id="KW-0238">DNA-binding</keyword>
<dbReference type="PRINTS" id="PR00035">
    <property type="entry name" value="HTHGNTR"/>
</dbReference>
<dbReference type="Gene3D" id="1.20.120.530">
    <property type="entry name" value="GntR ligand-binding domain-like"/>
    <property type="match status" value="1"/>
</dbReference>
<evidence type="ECO:0000256" key="3">
    <source>
        <dbReference type="ARBA" id="ARBA00023163"/>
    </source>
</evidence>
<evidence type="ECO:0000256" key="2">
    <source>
        <dbReference type="ARBA" id="ARBA00023125"/>
    </source>
</evidence>
<sequence length="225" mass="24453">MSSSSLKVVPQPVRRQVEDGLRAAIISGRFLPGDHLPDRMLCETFGTSRSVVREAVRLLEAEGLVVVHPNRGPFVAILSEEDATDIYEVRAALEALAGEGFALRATDEQRATLRAVYQELCDARADTPREALLDIKQRFYEILTAGSGNALATRMLGQLLIRNSQLRATSLSSPDRLPETVEEIGQVIDAIEKRDPVATGAACRAHVRAAAAVAIRILRERSSAA</sequence>
<dbReference type="PANTHER" id="PTHR43537">
    <property type="entry name" value="TRANSCRIPTIONAL REGULATOR, GNTR FAMILY"/>
    <property type="match status" value="1"/>
</dbReference>
<dbReference type="PANTHER" id="PTHR43537:SF24">
    <property type="entry name" value="GLUCONATE OPERON TRANSCRIPTIONAL REPRESSOR"/>
    <property type="match status" value="1"/>
</dbReference>
<name>A0A2S4MJI8_9BURK</name>
<dbReference type="CDD" id="cd07377">
    <property type="entry name" value="WHTH_GntR"/>
    <property type="match status" value="1"/>
</dbReference>
<dbReference type="SUPFAM" id="SSF48008">
    <property type="entry name" value="GntR ligand-binding domain-like"/>
    <property type="match status" value="1"/>
</dbReference>
<dbReference type="SMART" id="SM00895">
    <property type="entry name" value="FCD"/>
    <property type="match status" value="1"/>
</dbReference>
<reference evidence="5 6" key="1">
    <citation type="submission" date="2018-01" db="EMBL/GenBank/DDBJ databases">
        <title>Genomic Encyclopedia of Type Strains, Phase III (KMG-III): the genomes of soil and plant-associated and newly described type strains.</title>
        <authorList>
            <person name="Whitman W."/>
        </authorList>
    </citation>
    <scope>NUCLEOTIDE SEQUENCE [LARGE SCALE GENOMIC DNA]</scope>
    <source>
        <strain evidence="5 6">JCM 18070</strain>
    </source>
</reference>
<dbReference type="Gene3D" id="1.10.10.10">
    <property type="entry name" value="Winged helix-like DNA-binding domain superfamily/Winged helix DNA-binding domain"/>
    <property type="match status" value="1"/>
</dbReference>
<evidence type="ECO:0000313" key="5">
    <source>
        <dbReference type="EMBL" id="POR54759.1"/>
    </source>
</evidence>
<dbReference type="InterPro" id="IPR036390">
    <property type="entry name" value="WH_DNA-bd_sf"/>
</dbReference>
<keyword evidence="6" id="KW-1185">Reference proteome</keyword>
<evidence type="ECO:0000256" key="1">
    <source>
        <dbReference type="ARBA" id="ARBA00023015"/>
    </source>
</evidence>
<dbReference type="InterPro" id="IPR000524">
    <property type="entry name" value="Tscrpt_reg_HTH_GntR"/>
</dbReference>
<evidence type="ECO:0000313" key="6">
    <source>
        <dbReference type="Proteomes" id="UP000237381"/>
    </source>
</evidence>
<organism evidence="5 6">
    <name type="scientific">Paraburkholderia eburnea</name>
    <dbReference type="NCBI Taxonomy" id="1189126"/>
    <lineage>
        <taxon>Bacteria</taxon>
        <taxon>Pseudomonadati</taxon>
        <taxon>Pseudomonadota</taxon>
        <taxon>Betaproteobacteria</taxon>
        <taxon>Burkholderiales</taxon>
        <taxon>Burkholderiaceae</taxon>
        <taxon>Paraburkholderia</taxon>
    </lineage>
</organism>
<feature type="domain" description="HTH gntR-type" evidence="4">
    <location>
        <begin position="11"/>
        <end position="78"/>
    </location>
</feature>
<dbReference type="GO" id="GO:0003677">
    <property type="term" value="F:DNA binding"/>
    <property type="evidence" value="ECO:0007669"/>
    <property type="project" value="UniProtKB-KW"/>
</dbReference>